<comment type="caution">
    <text evidence="2">The sequence shown here is derived from an EMBL/GenBank/DDBJ whole genome shotgun (WGS) entry which is preliminary data.</text>
</comment>
<protein>
    <submittedName>
        <fullName evidence="2">Uncharacterized protein</fullName>
    </submittedName>
</protein>
<accession>A0A699TIX4</accession>
<dbReference type="AlphaFoldDB" id="A0A699TIX4"/>
<name>A0A699TIX4_TANCI</name>
<sequence>GATARLHVAGAQATHDAAGLDPGDRGHYCAGHRRLVGRRHCLVHRGTERGAQCLWNGSDVGNTLCRGQRDGGHRPCAVTKPPRDRIRTRSSPFRRSVAARHAGDHDCRDGYQHPPAAAAAGYVAVRHRIVDRHVARA</sequence>
<gene>
    <name evidence="2" type="ORF">Tci_882601</name>
</gene>
<reference evidence="2" key="1">
    <citation type="journal article" date="2019" name="Sci. Rep.">
        <title>Draft genome of Tanacetum cinerariifolium, the natural source of mosquito coil.</title>
        <authorList>
            <person name="Yamashiro T."/>
            <person name="Shiraishi A."/>
            <person name="Satake H."/>
            <person name="Nakayama K."/>
        </authorList>
    </citation>
    <scope>NUCLEOTIDE SEQUENCE</scope>
</reference>
<feature type="non-terminal residue" evidence="2">
    <location>
        <position position="1"/>
    </location>
</feature>
<dbReference type="EMBL" id="BKCJ011253635">
    <property type="protein sequence ID" value="GFD10632.1"/>
    <property type="molecule type" value="Genomic_DNA"/>
</dbReference>
<feature type="region of interest" description="Disordered" evidence="1">
    <location>
        <begin position="1"/>
        <end position="23"/>
    </location>
</feature>
<organism evidence="2">
    <name type="scientific">Tanacetum cinerariifolium</name>
    <name type="common">Dalmatian daisy</name>
    <name type="synonym">Chrysanthemum cinerariifolium</name>
    <dbReference type="NCBI Taxonomy" id="118510"/>
    <lineage>
        <taxon>Eukaryota</taxon>
        <taxon>Viridiplantae</taxon>
        <taxon>Streptophyta</taxon>
        <taxon>Embryophyta</taxon>
        <taxon>Tracheophyta</taxon>
        <taxon>Spermatophyta</taxon>
        <taxon>Magnoliopsida</taxon>
        <taxon>eudicotyledons</taxon>
        <taxon>Gunneridae</taxon>
        <taxon>Pentapetalae</taxon>
        <taxon>asterids</taxon>
        <taxon>campanulids</taxon>
        <taxon>Asterales</taxon>
        <taxon>Asteraceae</taxon>
        <taxon>Asteroideae</taxon>
        <taxon>Anthemideae</taxon>
        <taxon>Anthemidinae</taxon>
        <taxon>Tanacetum</taxon>
    </lineage>
</organism>
<proteinExistence type="predicted"/>
<feature type="non-terminal residue" evidence="2">
    <location>
        <position position="137"/>
    </location>
</feature>
<evidence type="ECO:0000313" key="2">
    <source>
        <dbReference type="EMBL" id="GFD10632.1"/>
    </source>
</evidence>
<evidence type="ECO:0000256" key="1">
    <source>
        <dbReference type="SAM" id="MobiDB-lite"/>
    </source>
</evidence>